<evidence type="ECO:0000259" key="7">
    <source>
        <dbReference type="Pfam" id="PF00892"/>
    </source>
</evidence>
<name>A0A9J7AXG1_9PROT</name>
<dbReference type="Proteomes" id="UP001060336">
    <property type="component" value="Chromosome"/>
</dbReference>
<dbReference type="RefSeq" id="WP_257770423.1">
    <property type="nucleotide sequence ID" value="NZ_CP102480.1"/>
</dbReference>
<evidence type="ECO:0000256" key="1">
    <source>
        <dbReference type="ARBA" id="ARBA00004141"/>
    </source>
</evidence>
<dbReference type="EMBL" id="CP102480">
    <property type="protein sequence ID" value="UUX51121.1"/>
    <property type="molecule type" value="Genomic_DNA"/>
</dbReference>
<evidence type="ECO:0000256" key="4">
    <source>
        <dbReference type="ARBA" id="ARBA00022989"/>
    </source>
</evidence>
<comment type="subcellular location">
    <subcellularLocation>
        <location evidence="1">Membrane</location>
        <topology evidence="1">Multi-pass membrane protein</topology>
    </subcellularLocation>
</comment>
<feature type="transmembrane region" description="Helical" evidence="6">
    <location>
        <begin position="138"/>
        <end position="156"/>
    </location>
</feature>
<dbReference type="PROSITE" id="PS51257">
    <property type="entry name" value="PROKAR_LIPOPROTEIN"/>
    <property type="match status" value="1"/>
</dbReference>
<dbReference type="SUPFAM" id="SSF103481">
    <property type="entry name" value="Multidrug resistance efflux transporter EmrE"/>
    <property type="match status" value="2"/>
</dbReference>
<dbReference type="AlphaFoldDB" id="A0A9J7AXG1"/>
<keyword evidence="3 6" id="KW-0812">Transmembrane</keyword>
<keyword evidence="4 6" id="KW-1133">Transmembrane helix</keyword>
<dbReference type="Pfam" id="PF00892">
    <property type="entry name" value="EamA"/>
    <property type="match status" value="2"/>
</dbReference>
<gene>
    <name evidence="8" type="ORF">NUH88_05380</name>
</gene>
<sequence length="307" mass="33694">MSFAPLRELQTRFSSISPNLQGMFWIALSGLVFSCFMAIVRYVGATLDPVQTGFLRYAFALVFMAPFFLKLRPSDIRNAKLPLHALRGFLHGTGVLLWFYAMSRMPLAEVTAMGFTAPVYTTLLAALFLGEAIRFRRIMAIIIGLMGALIIIRPGFAVVDPGAIAMLVAAPIFACADIVAKKLTLTETGPAVVAYLSVFVTLFTFIPALYVWRTPTIEELLLVLITAGLATLGHLLMTQGFKVAEMSAIQPIKFVQLVWSALIGFAIFGEVPEIFTWIGAAIIVGSITYIAHREAVARRRRRALAET</sequence>
<feature type="transmembrane region" description="Helical" evidence="6">
    <location>
        <begin position="54"/>
        <end position="71"/>
    </location>
</feature>
<dbReference type="InterPro" id="IPR037185">
    <property type="entry name" value="EmrE-like"/>
</dbReference>
<comment type="similarity">
    <text evidence="2">Belongs to the drug/metabolite transporter (DMT) superfamily. 10 TMS drug/metabolite exporter (DME) (TC 2.A.7.3) family.</text>
</comment>
<protein>
    <submittedName>
        <fullName evidence="8">DMT family transporter</fullName>
    </submittedName>
</protein>
<accession>A0A9J7AXG1</accession>
<evidence type="ECO:0000313" key="8">
    <source>
        <dbReference type="EMBL" id="UUX51121.1"/>
    </source>
</evidence>
<feature type="transmembrane region" description="Helical" evidence="6">
    <location>
        <begin position="20"/>
        <end position="42"/>
    </location>
</feature>
<feature type="transmembrane region" description="Helical" evidence="6">
    <location>
        <begin position="107"/>
        <end position="129"/>
    </location>
</feature>
<feature type="transmembrane region" description="Helical" evidence="6">
    <location>
        <begin position="192"/>
        <end position="213"/>
    </location>
</feature>
<evidence type="ECO:0000256" key="3">
    <source>
        <dbReference type="ARBA" id="ARBA00022692"/>
    </source>
</evidence>
<feature type="domain" description="EamA" evidence="7">
    <location>
        <begin position="161"/>
        <end position="290"/>
    </location>
</feature>
<keyword evidence="5 6" id="KW-0472">Membrane</keyword>
<feature type="domain" description="EamA" evidence="7">
    <location>
        <begin position="21"/>
        <end position="152"/>
    </location>
</feature>
<dbReference type="GO" id="GO:0016020">
    <property type="term" value="C:membrane"/>
    <property type="evidence" value="ECO:0007669"/>
    <property type="project" value="UniProtKB-SubCell"/>
</dbReference>
<dbReference type="PANTHER" id="PTHR22911:SF6">
    <property type="entry name" value="SOLUTE CARRIER FAMILY 35 MEMBER G1"/>
    <property type="match status" value="1"/>
</dbReference>
<feature type="transmembrane region" description="Helical" evidence="6">
    <location>
        <begin position="274"/>
        <end position="292"/>
    </location>
</feature>
<dbReference type="Gene3D" id="1.10.3730.20">
    <property type="match status" value="1"/>
</dbReference>
<keyword evidence="9" id="KW-1185">Reference proteome</keyword>
<proteinExistence type="inferred from homology"/>
<feature type="transmembrane region" description="Helical" evidence="6">
    <location>
        <begin position="83"/>
        <end position="101"/>
    </location>
</feature>
<evidence type="ECO:0000256" key="2">
    <source>
        <dbReference type="ARBA" id="ARBA00009853"/>
    </source>
</evidence>
<evidence type="ECO:0000313" key="9">
    <source>
        <dbReference type="Proteomes" id="UP001060336"/>
    </source>
</evidence>
<reference evidence="8" key="1">
    <citation type="submission" date="2022-08" db="EMBL/GenBank/DDBJ databases">
        <title>Nisaea acidiphila sp. nov., isolated from a marine algal debris and emended description of the genus Nisaea Urios et al. 2008.</title>
        <authorList>
            <person name="Kwon K."/>
        </authorList>
    </citation>
    <scope>NUCLEOTIDE SEQUENCE</scope>
    <source>
        <strain evidence="8">MEBiC11861</strain>
    </source>
</reference>
<organism evidence="8 9">
    <name type="scientific">Nisaea acidiphila</name>
    <dbReference type="NCBI Taxonomy" id="1862145"/>
    <lineage>
        <taxon>Bacteria</taxon>
        <taxon>Pseudomonadati</taxon>
        <taxon>Pseudomonadota</taxon>
        <taxon>Alphaproteobacteria</taxon>
        <taxon>Rhodospirillales</taxon>
        <taxon>Thalassobaculaceae</taxon>
        <taxon>Nisaea</taxon>
    </lineage>
</organism>
<dbReference type="PANTHER" id="PTHR22911">
    <property type="entry name" value="ACYL-MALONYL CONDENSING ENZYME-RELATED"/>
    <property type="match status" value="1"/>
</dbReference>
<evidence type="ECO:0000256" key="6">
    <source>
        <dbReference type="SAM" id="Phobius"/>
    </source>
</evidence>
<feature type="transmembrane region" description="Helical" evidence="6">
    <location>
        <begin position="219"/>
        <end position="237"/>
    </location>
</feature>
<dbReference type="KEGG" id="naci:NUH88_05380"/>
<evidence type="ECO:0000256" key="5">
    <source>
        <dbReference type="ARBA" id="ARBA00023136"/>
    </source>
</evidence>
<dbReference type="InterPro" id="IPR000620">
    <property type="entry name" value="EamA_dom"/>
</dbReference>